<dbReference type="RefSeq" id="WP_251261904.1">
    <property type="nucleotide sequence ID" value="NZ_JAMQGP010000006.1"/>
</dbReference>
<keyword evidence="2" id="KW-1185">Reference proteome</keyword>
<accession>A0AA41W7K9</accession>
<gene>
    <name evidence="1" type="ORF">NAF29_12400</name>
</gene>
<sequence>MQNVAVVTGDLVNSRAIPPDHYDQVRYVLNAQLADWTERDGDSHEFFGGDSFQAVILTPESAMRKSLLLRLALHSEAIGERKQDIRLSIGLGKVDAIRTHTASSTGKAFELSGLGIKNLKQQRLGIFSDNPTFQLIFELLTRFVDARLQENTAKQSEALYHFIASNFQSHDIIANKLQTSRSNVSKLLRRSHATLIADYIKLYEQQVRKEFG</sequence>
<proteinExistence type="predicted"/>
<evidence type="ECO:0000313" key="2">
    <source>
        <dbReference type="Proteomes" id="UP001165393"/>
    </source>
</evidence>
<organism evidence="1 2">
    <name type="scientific">Echinimonas agarilytica</name>
    <dbReference type="NCBI Taxonomy" id="1215918"/>
    <lineage>
        <taxon>Bacteria</taxon>
        <taxon>Pseudomonadati</taxon>
        <taxon>Pseudomonadota</taxon>
        <taxon>Gammaproteobacteria</taxon>
        <taxon>Alteromonadales</taxon>
        <taxon>Echinimonadaceae</taxon>
        <taxon>Echinimonas</taxon>
    </lineage>
</organism>
<protein>
    <recommendedName>
        <fullName evidence="3">SatD family (SatD)</fullName>
    </recommendedName>
</protein>
<reference evidence="1 2" key="1">
    <citation type="journal article" date="2013" name="Antonie Van Leeuwenhoek">
        <title>Echinimonas agarilytica gen. nov., sp. nov., a new gammaproteobacterium isolated from the sea urchin Strongylocentrotus intermedius.</title>
        <authorList>
            <person name="Nedashkovskaya O.I."/>
            <person name="Stenkova A.M."/>
            <person name="Zhukova N.V."/>
            <person name="Van Trappen S."/>
            <person name="Lee J.S."/>
            <person name="Kim S.B."/>
        </authorList>
    </citation>
    <scope>NUCLEOTIDE SEQUENCE [LARGE SCALE GENOMIC DNA]</scope>
    <source>
        <strain evidence="1 2">KMM 6351</strain>
    </source>
</reference>
<name>A0AA41W7K9_9GAMM</name>
<comment type="caution">
    <text evidence="1">The sequence shown here is derived from an EMBL/GenBank/DDBJ whole genome shotgun (WGS) entry which is preliminary data.</text>
</comment>
<evidence type="ECO:0008006" key="3">
    <source>
        <dbReference type="Google" id="ProtNLM"/>
    </source>
</evidence>
<dbReference type="Proteomes" id="UP001165393">
    <property type="component" value="Unassembled WGS sequence"/>
</dbReference>
<evidence type="ECO:0000313" key="1">
    <source>
        <dbReference type="EMBL" id="MCM2680464.1"/>
    </source>
</evidence>
<dbReference type="EMBL" id="JAMQGP010000006">
    <property type="protein sequence ID" value="MCM2680464.1"/>
    <property type="molecule type" value="Genomic_DNA"/>
</dbReference>
<dbReference type="AlphaFoldDB" id="A0AA41W7K9"/>